<dbReference type="InterPro" id="IPR057506">
    <property type="entry name" value="C2_GPCPD1"/>
</dbReference>
<dbReference type="EMBL" id="JAJHUN010000007">
    <property type="protein sequence ID" value="KAJ4154930.1"/>
    <property type="molecule type" value="Genomic_DNA"/>
</dbReference>
<dbReference type="Proteomes" id="UP001144673">
    <property type="component" value="Chromosome 6"/>
</dbReference>
<dbReference type="RefSeq" id="XP_056055054.1">
    <property type="nucleotide sequence ID" value="XM_056198069.1"/>
</dbReference>
<dbReference type="SUPFAM" id="SSF51695">
    <property type="entry name" value="PLC-like phosphodiesterases"/>
    <property type="match status" value="1"/>
</dbReference>
<evidence type="ECO:0000313" key="8">
    <source>
        <dbReference type="EMBL" id="KAJ4154930.1"/>
    </source>
</evidence>
<dbReference type="InterPro" id="IPR017946">
    <property type="entry name" value="PLC-like_Pdiesterase_TIM-brl"/>
</dbReference>
<evidence type="ECO:0008006" key="10">
    <source>
        <dbReference type="Google" id="ProtNLM"/>
    </source>
</evidence>
<dbReference type="InterPro" id="IPR051578">
    <property type="entry name" value="GDPD"/>
</dbReference>
<dbReference type="Pfam" id="PF03009">
    <property type="entry name" value="GDPD"/>
    <property type="match status" value="1"/>
</dbReference>
<feature type="compositionally biased region" description="Polar residues" evidence="5">
    <location>
        <begin position="673"/>
        <end position="685"/>
    </location>
</feature>
<evidence type="ECO:0000259" key="6">
    <source>
        <dbReference type="PROSITE" id="PS51382"/>
    </source>
</evidence>
<comment type="caution">
    <text evidence="8">The sequence shown here is derived from an EMBL/GenBank/DDBJ whole genome shotgun (WGS) entry which is preliminary data.</text>
</comment>
<gene>
    <name evidence="8" type="ORF">LMH87_000201</name>
</gene>
<feature type="region of interest" description="Disordered" evidence="5">
    <location>
        <begin position="673"/>
        <end position="692"/>
    </location>
</feature>
<dbReference type="Gene3D" id="3.20.20.190">
    <property type="entry name" value="Phosphatidylinositol (PI) phosphodiesterase"/>
    <property type="match status" value="1"/>
</dbReference>
<dbReference type="PROSITE" id="PS50297">
    <property type="entry name" value="ANK_REP_REGION"/>
    <property type="match status" value="1"/>
</dbReference>
<dbReference type="GeneID" id="80887360"/>
<dbReference type="InterPro" id="IPR030395">
    <property type="entry name" value="GP_PDE_dom"/>
</dbReference>
<organism evidence="8 9">
    <name type="scientific">Akanthomyces muscarius</name>
    <name type="common">Entomopathogenic fungus</name>
    <name type="synonym">Lecanicillium muscarium</name>
    <dbReference type="NCBI Taxonomy" id="2231603"/>
    <lineage>
        <taxon>Eukaryota</taxon>
        <taxon>Fungi</taxon>
        <taxon>Dikarya</taxon>
        <taxon>Ascomycota</taxon>
        <taxon>Pezizomycotina</taxon>
        <taxon>Sordariomycetes</taxon>
        <taxon>Hypocreomycetidae</taxon>
        <taxon>Hypocreales</taxon>
        <taxon>Cordycipitaceae</taxon>
        <taxon>Akanthomyces</taxon>
    </lineage>
</organism>
<name>A0A9W8QEK1_AKAMU</name>
<dbReference type="PANTHER" id="PTHR22958:SF1">
    <property type="entry name" value="GLYCEROPHOSPHOCHOLINE PHOSPHODIESTERASE GPCPD1"/>
    <property type="match status" value="1"/>
</dbReference>
<keyword evidence="3 4" id="KW-0040">ANK repeat</keyword>
<evidence type="ECO:0000256" key="1">
    <source>
        <dbReference type="ARBA" id="ARBA00022737"/>
    </source>
</evidence>
<dbReference type="AlphaFoldDB" id="A0A9W8QEK1"/>
<dbReference type="GO" id="GO:0046475">
    <property type="term" value="P:glycerophospholipid catabolic process"/>
    <property type="evidence" value="ECO:0007669"/>
    <property type="project" value="TreeGrafter"/>
</dbReference>
<keyword evidence="9" id="KW-1185">Reference proteome</keyword>
<feature type="domain" description="SPX" evidence="6">
    <location>
        <begin position="1"/>
        <end position="144"/>
    </location>
</feature>
<proteinExistence type="predicted"/>
<dbReference type="SMART" id="SM00248">
    <property type="entry name" value="ANK"/>
    <property type="match status" value="2"/>
</dbReference>
<keyword evidence="1" id="KW-0677">Repeat</keyword>
<dbReference type="PROSITE" id="PS51704">
    <property type="entry name" value="GP_PDE"/>
    <property type="match status" value="1"/>
</dbReference>
<evidence type="ECO:0000313" key="9">
    <source>
        <dbReference type="Proteomes" id="UP001144673"/>
    </source>
</evidence>
<sequence>MKFGLEYDRHILPQWSEHYIDYNGLRMQLRAKVQRRESIDGLTRELEVEAVRFRQFLLKFFDTLDVKSDALVKLQSEESPSGAVPGGTAPTSPIPFSQARAIVALTDGFLAIKRFSNLNMTAIRRLLDKFAASGQAAADTLYQLESELEACAEARRKISERLAYNRHQLKKVRARGSEPEVPSYEGSMLETFSDREEEFHPPRNEVARFFVHPSFHVFQSCLADALNKHPDSTGNPDQAQFLGRLLHLTASHNWPRLDDEPCDSGDRLNLVLEKGPDLSVCSVRGETALFCAAQAGSLPNVHAVARYYLQSGESLDTAVPRTGWTPLMVACIKGYTDITEFLLSAGADAQKVDILGWTAREHAAYRGHLTTAALEGFVMAGKPTGEMVQRVNAPVQIMHNTLNSREQAVVVTLGSVQGGHNRATLKLKRYLTEDEDRDLDSRCLEIIIDGADCSSKIVQLPLWQDTSIEPLVGRLGLNMPARVTVRLWDKDTIPALGDKATLGRLESSGTVVLGEDSAKFGKSRESMLRETSVVMLNKETMEFSGTVLLSYVIANPFDGLKDSKAASYKRQSGDPVRLVGHRGLGQNTTDKSNLQIGENTVTSFLSAYRLGAPFVEFDVQLTRDHEAVIYHDFSFSGTGSDVPIHDISLAQYKYAGDIQNPIGALLLDETTGNAQRRPRASSSGEHSVLKARQAQERMRYTVDYDGKGFKANIRGHSIQDEHATLEELLATLPEEIGFNIEMKYQRLHEAVEAGVASVTIDINTFVDVALEKIKKLAGRRPIILSSFTPEVCILLKLKQSAYPVLLITNAGKLPMFDKELRAASLQMGIQFAKRWQLSGLVLACDTFLLCPRLISFVRNAGLVCASYGLGNNDPENAKIQADAGIDILIVDKVKLIAEALSKHQSAEA</sequence>
<dbReference type="PROSITE" id="PS50088">
    <property type="entry name" value="ANK_REPEAT"/>
    <property type="match status" value="1"/>
</dbReference>
<dbReference type="GO" id="GO:0047389">
    <property type="term" value="F:glycerophosphocholine phosphodiesterase activity"/>
    <property type="evidence" value="ECO:0007669"/>
    <property type="project" value="TreeGrafter"/>
</dbReference>
<dbReference type="KEGG" id="amus:LMH87_000201"/>
<keyword evidence="2" id="KW-0378">Hydrolase</keyword>
<feature type="domain" description="GP-PDE" evidence="7">
    <location>
        <begin position="576"/>
        <end position="900"/>
    </location>
</feature>
<dbReference type="SUPFAM" id="SSF48403">
    <property type="entry name" value="Ankyrin repeat"/>
    <property type="match status" value="1"/>
</dbReference>
<evidence type="ECO:0000256" key="3">
    <source>
        <dbReference type="ARBA" id="ARBA00023043"/>
    </source>
</evidence>
<protein>
    <recommendedName>
        <fullName evidence="10">Glycerophosphodiester phosphodiesterase GDE1</fullName>
    </recommendedName>
</protein>
<evidence type="ECO:0000256" key="5">
    <source>
        <dbReference type="SAM" id="MobiDB-lite"/>
    </source>
</evidence>
<dbReference type="Pfam" id="PF25329">
    <property type="entry name" value="C2_GDE1"/>
    <property type="match status" value="1"/>
</dbReference>
<dbReference type="InterPro" id="IPR004331">
    <property type="entry name" value="SPX_dom"/>
</dbReference>
<dbReference type="InterPro" id="IPR036770">
    <property type="entry name" value="Ankyrin_rpt-contain_sf"/>
</dbReference>
<accession>A0A9W8QEK1</accession>
<evidence type="ECO:0000259" key="7">
    <source>
        <dbReference type="PROSITE" id="PS51704"/>
    </source>
</evidence>
<reference evidence="8" key="1">
    <citation type="journal article" date="2023" name="Access Microbiol">
        <title>De-novo genome assembly for Akanthomyces muscarius, a biocontrol agent of insect agricultural pests.</title>
        <authorList>
            <person name="Erdos Z."/>
            <person name="Studholme D.J."/>
            <person name="Raymond B."/>
            <person name="Sharma M."/>
        </authorList>
    </citation>
    <scope>NUCLEOTIDE SEQUENCE</scope>
    <source>
        <strain evidence="8">Ve6</strain>
    </source>
</reference>
<dbReference type="InterPro" id="IPR002110">
    <property type="entry name" value="Ankyrin_rpt"/>
</dbReference>
<dbReference type="PANTHER" id="PTHR22958">
    <property type="entry name" value="GLYCEROPHOSPHORYL DIESTER PHOSPHODIESTERASE"/>
    <property type="match status" value="1"/>
</dbReference>
<dbReference type="Gene3D" id="1.25.40.20">
    <property type="entry name" value="Ankyrin repeat-containing domain"/>
    <property type="match status" value="1"/>
</dbReference>
<dbReference type="PROSITE" id="PS51382">
    <property type="entry name" value="SPX"/>
    <property type="match status" value="1"/>
</dbReference>
<feature type="repeat" description="ANK" evidence="4">
    <location>
        <begin position="322"/>
        <end position="354"/>
    </location>
</feature>
<evidence type="ECO:0000256" key="2">
    <source>
        <dbReference type="ARBA" id="ARBA00022801"/>
    </source>
</evidence>
<dbReference type="CDD" id="cd14447">
    <property type="entry name" value="SPX"/>
    <property type="match status" value="1"/>
</dbReference>
<evidence type="ECO:0000256" key="4">
    <source>
        <dbReference type="PROSITE-ProRule" id="PRU00023"/>
    </source>
</evidence>
<dbReference type="Pfam" id="PF12796">
    <property type="entry name" value="Ank_2"/>
    <property type="match status" value="1"/>
</dbReference>
<dbReference type="PROSITE" id="PS50007">
    <property type="entry name" value="PIPLC_X_DOMAIN"/>
    <property type="match status" value="1"/>
</dbReference>